<dbReference type="SUPFAM" id="SSF143800">
    <property type="entry name" value="L28p-like"/>
    <property type="match status" value="1"/>
</dbReference>
<evidence type="ECO:0000313" key="6">
    <source>
        <dbReference type="Proteomes" id="UP000028924"/>
    </source>
</evidence>
<dbReference type="KEGG" id="apro:F751_2707"/>
<dbReference type="AlphaFoldDB" id="A0A087SLX6"/>
<comment type="similarity">
    <text evidence="1">Belongs to the bacterial ribosomal protein bL28 family.</text>
</comment>
<evidence type="ECO:0000256" key="4">
    <source>
        <dbReference type="ARBA" id="ARBA00035269"/>
    </source>
</evidence>
<feature type="non-terminal residue" evidence="5">
    <location>
        <position position="131"/>
    </location>
</feature>
<dbReference type="GO" id="GO:0005762">
    <property type="term" value="C:mitochondrial large ribosomal subunit"/>
    <property type="evidence" value="ECO:0007669"/>
    <property type="project" value="TreeGrafter"/>
</dbReference>
<dbReference type="HAMAP" id="MF_00373">
    <property type="entry name" value="Ribosomal_bL28"/>
    <property type="match status" value="1"/>
</dbReference>
<keyword evidence="3" id="KW-0687">Ribonucleoprotein</keyword>
<proteinExistence type="inferred from homology"/>
<gene>
    <name evidence="5" type="ORF">F751_2707</name>
</gene>
<dbReference type="PANTHER" id="PTHR13528">
    <property type="entry name" value="39S RIBOSOMAL PROTEIN L28, MITOCHONDRIAL"/>
    <property type="match status" value="1"/>
</dbReference>
<keyword evidence="6" id="KW-1185">Reference proteome</keyword>
<sequence>MPLGVEVALRGVFNRARRGLYAGKQIRSGNNISEDGKNKTRRFWRPNSQYVNLYSPALERSVRVRVTASALRTIDKYGGLDGYLLNHAEEELDSDLGARLQQEIRTALQRKRALQQQRSLLPPSAAAALAS</sequence>
<reference evidence="5 6" key="1">
    <citation type="journal article" date="2014" name="BMC Genomics">
        <title>Oil accumulation mechanisms of the oleaginous microalga Chlorella protothecoides revealed through its genome, transcriptomes, and proteomes.</title>
        <authorList>
            <person name="Gao C."/>
            <person name="Wang Y."/>
            <person name="Shen Y."/>
            <person name="Yan D."/>
            <person name="He X."/>
            <person name="Dai J."/>
            <person name="Wu Q."/>
        </authorList>
    </citation>
    <scope>NUCLEOTIDE SEQUENCE [LARGE SCALE GENOMIC DNA]</scope>
    <source>
        <strain evidence="5 6">0710</strain>
    </source>
</reference>
<dbReference type="Proteomes" id="UP000028924">
    <property type="component" value="Unassembled WGS sequence"/>
</dbReference>
<dbReference type="Gene3D" id="2.30.170.40">
    <property type="entry name" value="Ribosomal protein L28/L24"/>
    <property type="match status" value="1"/>
</dbReference>
<keyword evidence="2 5" id="KW-0689">Ribosomal protein</keyword>
<dbReference type="RefSeq" id="XP_011399671.1">
    <property type="nucleotide sequence ID" value="XM_011401369.1"/>
</dbReference>
<dbReference type="EMBL" id="KL662131">
    <property type="protein sequence ID" value="KFM26730.1"/>
    <property type="molecule type" value="Genomic_DNA"/>
</dbReference>
<dbReference type="STRING" id="3075.A0A087SLX6"/>
<dbReference type="PANTHER" id="PTHR13528:SF2">
    <property type="entry name" value="LARGE RIBOSOMAL SUBUNIT PROTEIN BL28M"/>
    <property type="match status" value="1"/>
</dbReference>
<accession>A0A087SLX6</accession>
<name>A0A087SLX6_AUXPR</name>
<evidence type="ECO:0000256" key="3">
    <source>
        <dbReference type="ARBA" id="ARBA00023274"/>
    </source>
</evidence>
<dbReference type="InterPro" id="IPR034704">
    <property type="entry name" value="Ribosomal_bL28/bL31-like_sf"/>
</dbReference>
<evidence type="ECO:0000256" key="2">
    <source>
        <dbReference type="ARBA" id="ARBA00022980"/>
    </source>
</evidence>
<evidence type="ECO:0000256" key="1">
    <source>
        <dbReference type="ARBA" id="ARBA00008760"/>
    </source>
</evidence>
<dbReference type="FunFam" id="2.30.170.40:FF:000003">
    <property type="entry name" value="54S ribosomal protein L24"/>
    <property type="match status" value="1"/>
</dbReference>
<dbReference type="Pfam" id="PF00830">
    <property type="entry name" value="Ribosomal_L28"/>
    <property type="match status" value="1"/>
</dbReference>
<dbReference type="eggNOG" id="KOG3278">
    <property type="taxonomic scope" value="Eukaryota"/>
</dbReference>
<evidence type="ECO:0000313" key="5">
    <source>
        <dbReference type="EMBL" id="KFM26730.1"/>
    </source>
</evidence>
<dbReference type="GeneID" id="23614098"/>
<protein>
    <recommendedName>
        <fullName evidence="4">Large ribosomal subunit protein bL28m</fullName>
    </recommendedName>
</protein>
<dbReference type="GO" id="GO:0003735">
    <property type="term" value="F:structural constituent of ribosome"/>
    <property type="evidence" value="ECO:0007669"/>
    <property type="project" value="InterPro"/>
</dbReference>
<dbReference type="OrthoDB" id="361870at2759"/>
<organism evidence="5 6">
    <name type="scientific">Auxenochlorella protothecoides</name>
    <name type="common">Green microalga</name>
    <name type="synonym">Chlorella protothecoides</name>
    <dbReference type="NCBI Taxonomy" id="3075"/>
    <lineage>
        <taxon>Eukaryota</taxon>
        <taxon>Viridiplantae</taxon>
        <taxon>Chlorophyta</taxon>
        <taxon>core chlorophytes</taxon>
        <taxon>Trebouxiophyceae</taxon>
        <taxon>Chlorellales</taxon>
        <taxon>Chlorellaceae</taxon>
        <taxon>Auxenochlorella</taxon>
    </lineage>
</organism>
<dbReference type="InterPro" id="IPR026569">
    <property type="entry name" value="Ribosomal_bL28"/>
</dbReference>
<dbReference type="InterPro" id="IPR037147">
    <property type="entry name" value="Ribosomal_bL28_sf"/>
</dbReference>